<evidence type="ECO:0000313" key="1">
    <source>
        <dbReference type="EMBL" id="MBB6632776.1"/>
    </source>
</evidence>
<dbReference type="RefSeq" id="WP_185118009.1">
    <property type="nucleotide sequence ID" value="NZ_JACJVQ010000002.1"/>
</dbReference>
<comment type="caution">
    <text evidence="1">The sequence shown here is derived from an EMBL/GenBank/DDBJ whole genome shotgun (WGS) entry which is preliminary data.</text>
</comment>
<organism evidence="1 2">
    <name type="scientific">Cohnella thailandensis</name>
    <dbReference type="NCBI Taxonomy" id="557557"/>
    <lineage>
        <taxon>Bacteria</taxon>
        <taxon>Bacillati</taxon>
        <taxon>Bacillota</taxon>
        <taxon>Bacilli</taxon>
        <taxon>Bacillales</taxon>
        <taxon>Paenibacillaceae</taxon>
        <taxon>Cohnella</taxon>
    </lineage>
</organism>
<gene>
    <name evidence="1" type="ORF">H7B67_01375</name>
</gene>
<accession>A0A841SQ98</accession>
<dbReference type="AlphaFoldDB" id="A0A841SQ98"/>
<proteinExistence type="predicted"/>
<sequence>MSKLYKLTYHFNDGTSWSYEQTNVALSAEQIAFVLNDQQKNSSMVVVNNATKEAKKVSEIRSIEVGF</sequence>
<dbReference type="Proteomes" id="UP000535838">
    <property type="component" value="Unassembled WGS sequence"/>
</dbReference>
<evidence type="ECO:0000313" key="2">
    <source>
        <dbReference type="Proteomes" id="UP000535838"/>
    </source>
</evidence>
<dbReference type="EMBL" id="JACJVQ010000002">
    <property type="protein sequence ID" value="MBB6632776.1"/>
    <property type="molecule type" value="Genomic_DNA"/>
</dbReference>
<evidence type="ECO:0008006" key="3">
    <source>
        <dbReference type="Google" id="ProtNLM"/>
    </source>
</evidence>
<name>A0A841SQ98_9BACL</name>
<reference evidence="1 2" key="1">
    <citation type="submission" date="2020-08" db="EMBL/GenBank/DDBJ databases">
        <title>Cohnella phylogeny.</title>
        <authorList>
            <person name="Dunlap C."/>
        </authorList>
    </citation>
    <scope>NUCLEOTIDE SEQUENCE [LARGE SCALE GENOMIC DNA]</scope>
    <source>
        <strain evidence="1 2">DSM 25241</strain>
    </source>
</reference>
<protein>
    <recommendedName>
        <fullName evidence="3">DUF2922 domain-containing protein</fullName>
    </recommendedName>
</protein>
<keyword evidence="2" id="KW-1185">Reference proteome</keyword>